<dbReference type="InterPro" id="IPR050832">
    <property type="entry name" value="Bact_Acetyltransf"/>
</dbReference>
<organism evidence="4 5">
    <name type="scientific">Georgenia thermotolerans</name>
    <dbReference type="NCBI Taxonomy" id="527326"/>
    <lineage>
        <taxon>Bacteria</taxon>
        <taxon>Bacillati</taxon>
        <taxon>Actinomycetota</taxon>
        <taxon>Actinomycetes</taxon>
        <taxon>Micrococcales</taxon>
        <taxon>Bogoriellaceae</taxon>
        <taxon>Georgenia</taxon>
    </lineage>
</organism>
<keyword evidence="5" id="KW-1185">Reference proteome</keyword>
<gene>
    <name evidence="4" type="ORF">GB883_06455</name>
</gene>
<dbReference type="SUPFAM" id="SSF55729">
    <property type="entry name" value="Acyl-CoA N-acyltransferases (Nat)"/>
    <property type="match status" value="1"/>
</dbReference>
<feature type="domain" description="N-acetyltransferase" evidence="3">
    <location>
        <begin position="9"/>
        <end position="156"/>
    </location>
</feature>
<protein>
    <submittedName>
        <fullName evidence="4">GNAT family N-acetyltransferase</fullName>
    </submittedName>
</protein>
<accession>A0A7J5URU5</accession>
<dbReference type="PANTHER" id="PTHR43877:SF2">
    <property type="entry name" value="AMINOALKYLPHOSPHONATE N-ACETYLTRANSFERASE-RELATED"/>
    <property type="match status" value="1"/>
</dbReference>
<evidence type="ECO:0000313" key="4">
    <source>
        <dbReference type="EMBL" id="KAE8764951.1"/>
    </source>
</evidence>
<dbReference type="Pfam" id="PF00583">
    <property type="entry name" value="Acetyltransf_1"/>
    <property type="match status" value="1"/>
</dbReference>
<evidence type="ECO:0000256" key="1">
    <source>
        <dbReference type="ARBA" id="ARBA00022679"/>
    </source>
</evidence>
<dbReference type="GO" id="GO:0016747">
    <property type="term" value="F:acyltransferase activity, transferring groups other than amino-acyl groups"/>
    <property type="evidence" value="ECO:0007669"/>
    <property type="project" value="InterPro"/>
</dbReference>
<dbReference type="InterPro" id="IPR016181">
    <property type="entry name" value="Acyl_CoA_acyltransferase"/>
</dbReference>
<dbReference type="AlphaFoldDB" id="A0A7J5URU5"/>
<dbReference type="Gene3D" id="3.40.630.30">
    <property type="match status" value="1"/>
</dbReference>
<keyword evidence="1 4" id="KW-0808">Transferase</keyword>
<dbReference type="InterPro" id="IPR000182">
    <property type="entry name" value="GNAT_dom"/>
</dbReference>
<proteinExistence type="predicted"/>
<sequence>MPCQLPDGVVLRRARAADLPALVRLLADDQLGATRDGGDLEPYRRAFAAIDADPAQLLVVAEADGAVVGTLQLTVIPGLARRGALRAQVEAVRVSAARRGRGLGRAMIGWVIEEARRRGCALVQLTTDKRRTDAHRFYERLGFAASHEGMKLLLGG</sequence>
<dbReference type="Proteomes" id="UP000451860">
    <property type="component" value="Unassembled WGS sequence"/>
</dbReference>
<dbReference type="CDD" id="cd04301">
    <property type="entry name" value="NAT_SF"/>
    <property type="match status" value="1"/>
</dbReference>
<dbReference type="PROSITE" id="PS51186">
    <property type="entry name" value="GNAT"/>
    <property type="match status" value="1"/>
</dbReference>
<keyword evidence="2" id="KW-0012">Acyltransferase</keyword>
<evidence type="ECO:0000313" key="5">
    <source>
        <dbReference type="Proteomes" id="UP000451860"/>
    </source>
</evidence>
<evidence type="ECO:0000259" key="3">
    <source>
        <dbReference type="PROSITE" id="PS51186"/>
    </source>
</evidence>
<dbReference type="EMBL" id="WHJE01000019">
    <property type="protein sequence ID" value="KAE8764951.1"/>
    <property type="molecule type" value="Genomic_DNA"/>
</dbReference>
<dbReference type="PANTHER" id="PTHR43877">
    <property type="entry name" value="AMINOALKYLPHOSPHONATE N-ACETYLTRANSFERASE-RELATED-RELATED"/>
    <property type="match status" value="1"/>
</dbReference>
<evidence type="ECO:0000256" key="2">
    <source>
        <dbReference type="ARBA" id="ARBA00023315"/>
    </source>
</evidence>
<dbReference type="OrthoDB" id="9789603at2"/>
<reference evidence="4 5" key="1">
    <citation type="submission" date="2019-10" db="EMBL/GenBank/DDBJ databases">
        <title>Georgenia wutianyii sp. nov. and Georgenia yuyongxinii sp. nov. isolated from plateau pika (Ochotona curzoniae) in the Qinghai-Tibet plateau of China.</title>
        <authorList>
            <person name="Tian Z."/>
        </authorList>
    </citation>
    <scope>NUCLEOTIDE SEQUENCE [LARGE SCALE GENOMIC DNA]</scope>
    <source>
        <strain evidence="4 5">DSM 21501</strain>
    </source>
</reference>
<name>A0A7J5URU5_9MICO</name>
<comment type="caution">
    <text evidence="4">The sequence shown here is derived from an EMBL/GenBank/DDBJ whole genome shotgun (WGS) entry which is preliminary data.</text>
</comment>